<comment type="caution">
    <text evidence="1">The sequence shown here is derived from an EMBL/GenBank/DDBJ whole genome shotgun (WGS) entry which is preliminary data.</text>
</comment>
<organism evidence="1 2">
    <name type="scientific">Brachionus calyciflorus</name>
    <dbReference type="NCBI Taxonomy" id="104777"/>
    <lineage>
        <taxon>Eukaryota</taxon>
        <taxon>Metazoa</taxon>
        <taxon>Spiralia</taxon>
        <taxon>Gnathifera</taxon>
        <taxon>Rotifera</taxon>
        <taxon>Eurotatoria</taxon>
        <taxon>Monogononta</taxon>
        <taxon>Pseudotrocha</taxon>
        <taxon>Ploima</taxon>
        <taxon>Brachionidae</taxon>
        <taxon>Brachionus</taxon>
    </lineage>
</organism>
<protein>
    <submittedName>
        <fullName evidence="1">Uncharacterized protein</fullName>
    </submittedName>
</protein>
<dbReference type="AlphaFoldDB" id="A0A813X0H4"/>
<evidence type="ECO:0000313" key="1">
    <source>
        <dbReference type="EMBL" id="CAF0858112.1"/>
    </source>
</evidence>
<keyword evidence="2" id="KW-1185">Reference proteome</keyword>
<sequence>MMSMIEENIVDSQIILPDVDIRDFLNASCGTEVVSCGIEVESSGVEVEQSIEISQFKIKSLSEVCSNEFDTSI</sequence>
<gene>
    <name evidence="1" type="ORF">OXX778_LOCUS9297</name>
</gene>
<reference evidence="1" key="1">
    <citation type="submission" date="2021-02" db="EMBL/GenBank/DDBJ databases">
        <authorList>
            <person name="Nowell W R."/>
        </authorList>
    </citation>
    <scope>NUCLEOTIDE SEQUENCE</scope>
    <source>
        <strain evidence="1">Ploen Becks lab</strain>
    </source>
</reference>
<accession>A0A813X0H4</accession>
<dbReference type="EMBL" id="CAJNOC010001360">
    <property type="protein sequence ID" value="CAF0858112.1"/>
    <property type="molecule type" value="Genomic_DNA"/>
</dbReference>
<dbReference type="Proteomes" id="UP000663879">
    <property type="component" value="Unassembled WGS sequence"/>
</dbReference>
<evidence type="ECO:0000313" key="2">
    <source>
        <dbReference type="Proteomes" id="UP000663879"/>
    </source>
</evidence>
<proteinExistence type="predicted"/>
<name>A0A813X0H4_9BILA</name>